<evidence type="ECO:0000313" key="3">
    <source>
        <dbReference type="Proteomes" id="UP000326711"/>
    </source>
</evidence>
<evidence type="ECO:0000313" key="2">
    <source>
        <dbReference type="EMBL" id="QFQ02666.1"/>
    </source>
</evidence>
<dbReference type="AlphaFoldDB" id="A0A5J6Z6X9"/>
<reference evidence="3" key="1">
    <citation type="submission" date="2019-10" db="EMBL/GenBank/DDBJ databases">
        <title>Complete genome sequence of Corynebacterium urogenitalis DSM 108747, isolated from the genital tract of a cow.</title>
        <authorList>
            <person name="Ruckert C."/>
            <person name="Ballas P."/>
            <person name="Wagener K."/>
            <person name="Drillich M."/>
            <person name="Kaempfer P."/>
            <person name="Busse H.-J."/>
            <person name="Ehling-Schulz M."/>
        </authorList>
    </citation>
    <scope>NUCLEOTIDE SEQUENCE [LARGE SCALE GENOMIC DNA]</scope>
    <source>
        <strain evidence="3">LMM 1652</strain>
    </source>
</reference>
<feature type="region of interest" description="Disordered" evidence="1">
    <location>
        <begin position="39"/>
        <end position="60"/>
    </location>
</feature>
<dbReference type="KEGG" id="cuo:CUROG_06540"/>
<dbReference type="EMBL" id="CP045032">
    <property type="protein sequence ID" value="QFQ02666.1"/>
    <property type="molecule type" value="Genomic_DNA"/>
</dbReference>
<dbReference type="OrthoDB" id="9949157at2"/>
<dbReference type="RefSeq" id="WP_151903003.1">
    <property type="nucleotide sequence ID" value="NZ_CP045032.1"/>
</dbReference>
<proteinExistence type="predicted"/>
<gene>
    <name evidence="2" type="ORF">CUROG_06540</name>
</gene>
<name>A0A5J6Z6X9_9CORY</name>
<protein>
    <submittedName>
        <fullName evidence="2">Uncharacterized protein</fullName>
    </submittedName>
</protein>
<dbReference type="Proteomes" id="UP000326711">
    <property type="component" value="Chromosome"/>
</dbReference>
<sequence>MLETLYLRATSEELERVMPRLEDQLRSQLKNVTVQSITVDSDPQEDFEIPPESPDGEWLPSNCQVRIELSPADDGQLSEDEMDRLGEQLMKIFHEALGAHPSIPYFSFLDGE</sequence>
<accession>A0A5J6Z6X9</accession>
<keyword evidence="3" id="KW-1185">Reference proteome</keyword>
<evidence type="ECO:0000256" key="1">
    <source>
        <dbReference type="SAM" id="MobiDB-lite"/>
    </source>
</evidence>
<organism evidence="2 3">
    <name type="scientific">Corynebacterium urogenitale</name>
    <dbReference type="NCBI Taxonomy" id="2487892"/>
    <lineage>
        <taxon>Bacteria</taxon>
        <taxon>Bacillati</taxon>
        <taxon>Actinomycetota</taxon>
        <taxon>Actinomycetes</taxon>
        <taxon>Mycobacteriales</taxon>
        <taxon>Corynebacteriaceae</taxon>
        <taxon>Corynebacterium</taxon>
    </lineage>
</organism>